<dbReference type="AlphaFoldDB" id="A0A699XII2"/>
<name>A0A699XII2_TANCI</name>
<dbReference type="EMBL" id="BKCJ011868661">
    <property type="protein sequence ID" value="GFD59735.1"/>
    <property type="molecule type" value="Genomic_DNA"/>
</dbReference>
<sequence length="82" mass="9330">TVKSASAKEPVEEPTTKVPMYDAGEDVVRNDDQPQDTSKPKTAKTLNLERVTQPPRPLTPDLGWNKRQVVLDQLKQPWFNQM</sequence>
<organism evidence="2">
    <name type="scientific">Tanacetum cinerariifolium</name>
    <name type="common">Dalmatian daisy</name>
    <name type="synonym">Chrysanthemum cinerariifolium</name>
    <dbReference type="NCBI Taxonomy" id="118510"/>
    <lineage>
        <taxon>Eukaryota</taxon>
        <taxon>Viridiplantae</taxon>
        <taxon>Streptophyta</taxon>
        <taxon>Embryophyta</taxon>
        <taxon>Tracheophyta</taxon>
        <taxon>Spermatophyta</taxon>
        <taxon>Magnoliopsida</taxon>
        <taxon>eudicotyledons</taxon>
        <taxon>Gunneridae</taxon>
        <taxon>Pentapetalae</taxon>
        <taxon>asterids</taxon>
        <taxon>campanulids</taxon>
        <taxon>Asterales</taxon>
        <taxon>Asteraceae</taxon>
        <taxon>Asteroideae</taxon>
        <taxon>Anthemideae</taxon>
        <taxon>Anthemidinae</taxon>
        <taxon>Tanacetum</taxon>
    </lineage>
</organism>
<feature type="non-terminal residue" evidence="2">
    <location>
        <position position="82"/>
    </location>
</feature>
<comment type="caution">
    <text evidence="2">The sequence shown here is derived from an EMBL/GenBank/DDBJ whole genome shotgun (WGS) entry which is preliminary data.</text>
</comment>
<protein>
    <submittedName>
        <fullName evidence="2">Uncharacterized protein</fullName>
    </submittedName>
</protein>
<evidence type="ECO:0000313" key="2">
    <source>
        <dbReference type="EMBL" id="GFD59735.1"/>
    </source>
</evidence>
<accession>A0A699XII2</accession>
<reference evidence="2" key="1">
    <citation type="journal article" date="2019" name="Sci. Rep.">
        <title>Draft genome of Tanacetum cinerariifolium, the natural source of mosquito coil.</title>
        <authorList>
            <person name="Yamashiro T."/>
            <person name="Shiraishi A."/>
            <person name="Satake H."/>
            <person name="Nakayama K."/>
        </authorList>
    </citation>
    <scope>NUCLEOTIDE SEQUENCE</scope>
</reference>
<gene>
    <name evidence="2" type="ORF">Tci_931704</name>
</gene>
<feature type="region of interest" description="Disordered" evidence="1">
    <location>
        <begin position="23"/>
        <end position="46"/>
    </location>
</feature>
<feature type="non-terminal residue" evidence="2">
    <location>
        <position position="1"/>
    </location>
</feature>
<evidence type="ECO:0000256" key="1">
    <source>
        <dbReference type="SAM" id="MobiDB-lite"/>
    </source>
</evidence>
<proteinExistence type="predicted"/>